<dbReference type="AlphaFoldDB" id="A0A3P1BEN1"/>
<name>A0A3P1BEN1_9BACT</name>
<dbReference type="InterPro" id="IPR013783">
    <property type="entry name" value="Ig-like_fold"/>
</dbReference>
<proteinExistence type="predicted"/>
<dbReference type="NCBIfam" id="TIGR04131">
    <property type="entry name" value="Bac_Flav_CTERM"/>
    <property type="match status" value="1"/>
</dbReference>
<dbReference type="InterPro" id="IPR044023">
    <property type="entry name" value="Ig_7"/>
</dbReference>
<evidence type="ECO:0000259" key="1">
    <source>
        <dbReference type="Pfam" id="PF19081"/>
    </source>
</evidence>
<dbReference type="RefSeq" id="WP_124878282.1">
    <property type="nucleotide sequence ID" value="NZ_RQJO01000013.1"/>
</dbReference>
<organism evidence="2 3">
    <name type="scientific">Larkinella rosea</name>
    <dbReference type="NCBI Taxonomy" id="2025312"/>
    <lineage>
        <taxon>Bacteria</taxon>
        <taxon>Pseudomonadati</taxon>
        <taxon>Bacteroidota</taxon>
        <taxon>Cytophagia</taxon>
        <taxon>Cytophagales</taxon>
        <taxon>Spirosomataceae</taxon>
        <taxon>Larkinella</taxon>
    </lineage>
</organism>
<dbReference type="Gene3D" id="2.60.40.10">
    <property type="entry name" value="Immunoglobulins"/>
    <property type="match status" value="1"/>
</dbReference>
<evidence type="ECO:0000313" key="3">
    <source>
        <dbReference type="Proteomes" id="UP000271925"/>
    </source>
</evidence>
<dbReference type="Pfam" id="PF19081">
    <property type="entry name" value="Ig_7"/>
    <property type="match status" value="1"/>
</dbReference>
<dbReference type="InterPro" id="IPR026341">
    <property type="entry name" value="T9SS_type_B"/>
</dbReference>
<dbReference type="EMBL" id="RQJO01000013">
    <property type="protein sequence ID" value="RRA99508.1"/>
    <property type="molecule type" value="Genomic_DNA"/>
</dbReference>
<sequence>MRIYLLLIFIIYSSQTYAQGNKRANVWYFGYNAGLDFNKGTPVAITDGALSIWEGCATICDENGALLFYTDGSTAWNKNHKVIPNAVKLGGNNSSSQSGIIVPYPGHSNLYYIFSVDSQGGSGGVQYALVDMNLNGGLGGIVTKNSSLLGRSTEKLTAVRHCNNRDFWVVMHEIDNNVFRSFLIDNNGLNLNYTKTAVGSIHQDNSFAIGYMKASPNGKKLALASYEGFFEILDFDNSTGKVSAPITLKKKEFDNAYSVEFSSNSKILYMSQTQNNPTIYQIDLSYSSGVEMLAKMIPIGAINSGYFGALQAGPDGKIYVAINDGKYLGIINNPNVIGLKCNFVQNGIFLGGKSSGIGLPNLITSYFIEPIKVSISSKVNLADCNRVLLESTVPDSSILTYQWYKDGQLIPGAQRTTLVPTQSGKYQLKVETSDCVPQKAESNVVDVKLIELAPKSEAKACGTFLLSANANSKVEWNGLSITASRAIQDTLLVTITGKSIYKVKAFSNLNNGCFIEKEIQLDFSAPVKFNLPQNEQFVCGKSIELMASPSGVWNELRWQMPNGSIINQNSIKAEETGPYIVLAKSSSTGCSSQDTVTVNFVNSPPAPTTKDISICSGENLPALTSTGTGVKWYSDSTLRTQVGSGNSYLPAVQSNRTGSLVYYVTQTISSSCVSSAARVLLTIKETPVLNLGSNTYAACFSESPSNRLTLDAGDSPNAKYSWAASDGHILGVDRTLQVQQAGEYLIKVTNDQQCSKIESIIVVESCTPVVFVPDVFTPNGDGLNDRFEIKGKFGTGLVLTIYDRWGEVINRSTSGQWDGVYMGQPCSEGLYYWKIEYTFVDPGNKHQLITKRGQILLAR</sequence>
<protein>
    <submittedName>
        <fullName evidence="2">Gliding motility-associated C-terminal domain-containing protein</fullName>
    </submittedName>
</protein>
<reference evidence="2 3" key="1">
    <citation type="submission" date="2018-11" db="EMBL/GenBank/DDBJ databases">
        <authorList>
            <person name="Zhou Z."/>
            <person name="Wang G."/>
        </authorList>
    </citation>
    <scope>NUCLEOTIDE SEQUENCE [LARGE SCALE GENOMIC DNA]</scope>
    <source>
        <strain evidence="2 3">KCTC52004</strain>
    </source>
</reference>
<accession>A0A3P1BEN1</accession>
<gene>
    <name evidence="2" type="ORF">EHT25_26375</name>
</gene>
<keyword evidence="3" id="KW-1185">Reference proteome</keyword>
<dbReference type="SUPFAM" id="SSF75011">
    <property type="entry name" value="3-carboxy-cis,cis-mucoante lactonizing enzyme"/>
    <property type="match status" value="1"/>
</dbReference>
<dbReference type="Pfam" id="PF13585">
    <property type="entry name" value="CHU_C"/>
    <property type="match status" value="1"/>
</dbReference>
<evidence type="ECO:0000313" key="2">
    <source>
        <dbReference type="EMBL" id="RRA99508.1"/>
    </source>
</evidence>
<feature type="domain" description="Ig-like" evidence="1">
    <location>
        <begin position="604"/>
        <end position="683"/>
    </location>
</feature>
<dbReference type="OrthoDB" id="9765926at2"/>
<dbReference type="Proteomes" id="UP000271925">
    <property type="component" value="Unassembled WGS sequence"/>
</dbReference>
<comment type="caution">
    <text evidence="2">The sequence shown here is derived from an EMBL/GenBank/DDBJ whole genome shotgun (WGS) entry which is preliminary data.</text>
</comment>